<dbReference type="RefSeq" id="WP_311163083.1">
    <property type="nucleotide sequence ID" value="NZ_JAVQLW010000006.1"/>
</dbReference>
<accession>A0ABU2HYZ0</accession>
<organism evidence="1 2">
    <name type="scientific">Paracoccus aurantius</name>
    <dbReference type="NCBI Taxonomy" id="3073814"/>
    <lineage>
        <taxon>Bacteria</taxon>
        <taxon>Pseudomonadati</taxon>
        <taxon>Pseudomonadota</taxon>
        <taxon>Alphaproteobacteria</taxon>
        <taxon>Rhodobacterales</taxon>
        <taxon>Paracoccaceae</taxon>
        <taxon>Paracoccus</taxon>
    </lineage>
</organism>
<dbReference type="Proteomes" id="UP001269144">
    <property type="component" value="Unassembled WGS sequence"/>
</dbReference>
<keyword evidence="2" id="KW-1185">Reference proteome</keyword>
<sequence length="292" mass="32606">MTAPLSNNYRPCCRTQTIRKLHDNKGKGLLSTKMIKLEVKMLRRTTGLVIATCSLIASTTQATARPFDTSEGWSGQATLYGWLPVISGAQQGLDGEPALDLKQDDILSRLDMAFMGTAELRRDKWGLLADLVYIDLSHEADWLIHRLTASTQTTVKMITLAAAYRWHEDDRSSADFYAGARYFDVNMDFGSATDAREREADAQISWTDGIIGLRGETKLNDRWSFRSFLDVGGFDSSSDLSWQVYGGGNYALSENWDAAFGYRYLSIVKEGDRNAKLDIDIHGPVIGIAYKF</sequence>
<evidence type="ECO:0000313" key="1">
    <source>
        <dbReference type="EMBL" id="MDS9470260.1"/>
    </source>
</evidence>
<evidence type="ECO:0000313" key="2">
    <source>
        <dbReference type="Proteomes" id="UP001269144"/>
    </source>
</evidence>
<comment type="caution">
    <text evidence="1">The sequence shown here is derived from an EMBL/GenBank/DDBJ whole genome shotgun (WGS) entry which is preliminary data.</text>
</comment>
<reference evidence="2" key="1">
    <citation type="submission" date="2023-07" db="EMBL/GenBank/DDBJ databases">
        <title>Paracoccus sp. MBLB3053 whole genome sequence.</title>
        <authorList>
            <person name="Hwang C.Y."/>
            <person name="Cho E.-S."/>
            <person name="Seo M.-J."/>
        </authorList>
    </citation>
    <scope>NUCLEOTIDE SEQUENCE [LARGE SCALE GENOMIC DNA]</scope>
    <source>
        <strain evidence="2">MBLB3053</strain>
    </source>
</reference>
<gene>
    <name evidence="1" type="ORF">RGQ15_22190</name>
</gene>
<dbReference type="SUPFAM" id="SSF56925">
    <property type="entry name" value="OMPA-like"/>
    <property type="match status" value="1"/>
</dbReference>
<dbReference type="EMBL" id="JAVQLW010000006">
    <property type="protein sequence ID" value="MDS9470260.1"/>
    <property type="molecule type" value="Genomic_DNA"/>
</dbReference>
<evidence type="ECO:0008006" key="3">
    <source>
        <dbReference type="Google" id="ProtNLM"/>
    </source>
</evidence>
<dbReference type="Gene3D" id="2.40.160.20">
    <property type="match status" value="1"/>
</dbReference>
<protein>
    <recommendedName>
        <fullName evidence="3">Outer membrane protein beta-barrel domain-containing protein</fullName>
    </recommendedName>
</protein>
<dbReference type="InterPro" id="IPR011250">
    <property type="entry name" value="OMP/PagP_B-barrel"/>
</dbReference>
<proteinExistence type="predicted"/>
<name>A0ABU2HYZ0_9RHOB</name>